<evidence type="ECO:0000256" key="2">
    <source>
        <dbReference type="ARBA" id="ARBA00022692"/>
    </source>
</evidence>
<keyword evidence="2 6" id="KW-0812">Transmembrane</keyword>
<evidence type="ECO:0000256" key="4">
    <source>
        <dbReference type="ARBA" id="ARBA00023136"/>
    </source>
</evidence>
<dbReference type="Pfam" id="PF05653">
    <property type="entry name" value="Mg_trans_NIPA"/>
    <property type="match status" value="1"/>
</dbReference>
<feature type="region of interest" description="Disordered" evidence="5">
    <location>
        <begin position="291"/>
        <end position="313"/>
    </location>
</feature>
<name>A0A975M751_9MICC</name>
<evidence type="ECO:0000256" key="1">
    <source>
        <dbReference type="ARBA" id="ARBA00004141"/>
    </source>
</evidence>
<evidence type="ECO:0000256" key="3">
    <source>
        <dbReference type="ARBA" id="ARBA00022989"/>
    </source>
</evidence>
<dbReference type="GO" id="GO:0016020">
    <property type="term" value="C:membrane"/>
    <property type="evidence" value="ECO:0007669"/>
    <property type="project" value="UniProtKB-SubCell"/>
</dbReference>
<feature type="transmembrane region" description="Helical" evidence="6">
    <location>
        <begin position="102"/>
        <end position="125"/>
    </location>
</feature>
<reference evidence="7 8" key="1">
    <citation type="submission" date="2021-05" db="EMBL/GenBank/DDBJ databases">
        <title>Novel species in genus Arthrobacter.</title>
        <authorList>
            <person name="Zhang G."/>
        </authorList>
    </citation>
    <scope>NUCLEOTIDE SEQUENCE [LARGE SCALE GENOMIC DNA]</scope>
    <source>
        <strain evidence="8">zg-ZUI227</strain>
    </source>
</reference>
<dbReference type="KEGG" id="ajg:KKR91_05460"/>
<proteinExistence type="predicted"/>
<keyword evidence="8" id="KW-1185">Reference proteome</keyword>
<feature type="transmembrane region" description="Helical" evidence="6">
    <location>
        <begin position="257"/>
        <end position="280"/>
    </location>
</feature>
<dbReference type="InterPro" id="IPR008521">
    <property type="entry name" value="Mg_trans_NIPA"/>
</dbReference>
<sequence>MIAIAIICALASAVFLAFGAQRQGSAVSADTGGLELNSSQLVRLLRNPRWLLGLCLLGIGMALNVTALSLAPLTVVQPIGSIALVITTVVNSREQGLRMNRITVVSIVACVLGSVLFVSLAIGATRAEQEILPAQEVAIVLILAVVVVVFGTLNTLFGRRIGAIGFIIGAGVLYGFVAVLTKVITADLFNPNGRFLLNVPWYTLIGIIVAAGLGAWFVQSAYSSGPPDLVIAGLTVIDPMVGIAIGIGVLHELRPDVPAVTLVAMGVAALIAIVGVVALSRYHPDVIQRRAEERRRQKQAATKSPKDQKRNSL</sequence>
<dbReference type="RefSeq" id="WP_210230498.1">
    <property type="nucleotide sequence ID" value="NZ_CP076022.1"/>
</dbReference>
<organism evidence="7 8">
    <name type="scientific">Arthrobacter jiangjiafuii</name>
    <dbReference type="NCBI Taxonomy" id="2817475"/>
    <lineage>
        <taxon>Bacteria</taxon>
        <taxon>Bacillati</taxon>
        <taxon>Actinomycetota</taxon>
        <taxon>Actinomycetes</taxon>
        <taxon>Micrococcales</taxon>
        <taxon>Micrococcaceae</taxon>
        <taxon>Arthrobacter</taxon>
    </lineage>
</organism>
<dbReference type="EMBL" id="CP076022">
    <property type="protein sequence ID" value="QWC11040.1"/>
    <property type="molecule type" value="Genomic_DNA"/>
</dbReference>
<dbReference type="PANTHER" id="PTHR40761">
    <property type="entry name" value="CONSERVED INTEGRAL MEMBRANE ALANINE VALINE AND LEUCINE RICH PROTEIN-RELATED"/>
    <property type="match status" value="1"/>
</dbReference>
<keyword evidence="3 6" id="KW-1133">Transmembrane helix</keyword>
<evidence type="ECO:0000313" key="7">
    <source>
        <dbReference type="EMBL" id="QWC11040.1"/>
    </source>
</evidence>
<evidence type="ECO:0000256" key="6">
    <source>
        <dbReference type="SAM" id="Phobius"/>
    </source>
</evidence>
<evidence type="ECO:0000313" key="8">
    <source>
        <dbReference type="Proteomes" id="UP000676885"/>
    </source>
</evidence>
<dbReference type="PANTHER" id="PTHR40761:SF1">
    <property type="entry name" value="CONSERVED INTEGRAL MEMBRANE ALANINE VALINE AND LEUCINE RICH PROTEIN-RELATED"/>
    <property type="match status" value="1"/>
</dbReference>
<feature type="transmembrane region" description="Helical" evidence="6">
    <location>
        <begin position="137"/>
        <end position="157"/>
    </location>
</feature>
<feature type="compositionally biased region" description="Basic and acidic residues" evidence="5">
    <location>
        <begin position="304"/>
        <end position="313"/>
    </location>
</feature>
<dbReference type="Proteomes" id="UP000676885">
    <property type="component" value="Chromosome"/>
</dbReference>
<dbReference type="GO" id="GO:0015095">
    <property type="term" value="F:magnesium ion transmembrane transporter activity"/>
    <property type="evidence" value="ECO:0007669"/>
    <property type="project" value="InterPro"/>
</dbReference>
<feature type="transmembrane region" description="Helical" evidence="6">
    <location>
        <begin position="230"/>
        <end position="251"/>
    </location>
</feature>
<gene>
    <name evidence="7" type="ORF">KKR91_05460</name>
</gene>
<feature type="transmembrane region" description="Helical" evidence="6">
    <location>
        <begin position="199"/>
        <end position="218"/>
    </location>
</feature>
<feature type="transmembrane region" description="Helical" evidence="6">
    <location>
        <begin position="164"/>
        <end position="184"/>
    </location>
</feature>
<accession>A0A975M751</accession>
<comment type="subcellular location">
    <subcellularLocation>
        <location evidence="1">Membrane</location>
        <topology evidence="1">Multi-pass membrane protein</topology>
    </subcellularLocation>
</comment>
<dbReference type="NCBIfam" id="NF038012">
    <property type="entry name" value="DMT_1"/>
    <property type="match status" value="1"/>
</dbReference>
<evidence type="ECO:0000256" key="5">
    <source>
        <dbReference type="SAM" id="MobiDB-lite"/>
    </source>
</evidence>
<dbReference type="AlphaFoldDB" id="A0A975M751"/>
<protein>
    <submittedName>
        <fullName evidence="7">DMT family transporter</fullName>
    </submittedName>
</protein>
<keyword evidence="4 6" id="KW-0472">Membrane</keyword>